<evidence type="ECO:0000313" key="2">
    <source>
        <dbReference type="EMBL" id="KAJ7717287.1"/>
    </source>
</evidence>
<dbReference type="Pfam" id="PF21671">
    <property type="entry name" value="CPL1-like"/>
    <property type="match status" value="1"/>
</dbReference>
<dbReference type="Proteomes" id="UP001215598">
    <property type="component" value="Unassembled WGS sequence"/>
</dbReference>
<accession>A0AAD7MI66</accession>
<evidence type="ECO:0000259" key="1">
    <source>
        <dbReference type="Pfam" id="PF21671"/>
    </source>
</evidence>
<feature type="domain" description="Protein CPL1-like" evidence="1">
    <location>
        <begin position="114"/>
        <end position="178"/>
    </location>
</feature>
<dbReference type="AlphaFoldDB" id="A0AAD7MI66"/>
<organism evidence="2 3">
    <name type="scientific">Mycena metata</name>
    <dbReference type="NCBI Taxonomy" id="1033252"/>
    <lineage>
        <taxon>Eukaryota</taxon>
        <taxon>Fungi</taxon>
        <taxon>Dikarya</taxon>
        <taxon>Basidiomycota</taxon>
        <taxon>Agaricomycotina</taxon>
        <taxon>Agaricomycetes</taxon>
        <taxon>Agaricomycetidae</taxon>
        <taxon>Agaricales</taxon>
        <taxon>Marasmiineae</taxon>
        <taxon>Mycenaceae</taxon>
        <taxon>Mycena</taxon>
    </lineage>
</organism>
<sequence length="178" mass="18297">MTHDIMQISLLPIPLINYASSATDCLFPAGATSACTADNVCGFTCSSNLTPVGGDCACVAPNQMCNGVCTDATCPSANIPRRNANLIRSGTICPAGTEQCGAWRQWAQQSYGVYECVNTQNDLESCGGCVSPFAGDDATGRDCAQLPGVSAVRCAGGECQVQSCLEGWSVAGDGHPCV</sequence>
<comment type="caution">
    <text evidence="2">The sequence shown here is derived from an EMBL/GenBank/DDBJ whole genome shotgun (WGS) entry which is preliminary data.</text>
</comment>
<dbReference type="InterPro" id="IPR048661">
    <property type="entry name" value="CPL1-like"/>
</dbReference>
<gene>
    <name evidence="2" type="ORF">B0H16DRAFT_1666802</name>
</gene>
<evidence type="ECO:0000313" key="3">
    <source>
        <dbReference type="Proteomes" id="UP001215598"/>
    </source>
</evidence>
<dbReference type="PANTHER" id="PTHR35192">
    <property type="entry name" value="PROTEIN, PUTATIVE-RELATED"/>
    <property type="match status" value="1"/>
</dbReference>
<dbReference type="InterPro" id="IPR038955">
    <property type="entry name" value="PriA/CPL1_fungi"/>
</dbReference>
<name>A0AAD7MI66_9AGAR</name>
<dbReference type="EMBL" id="JARKIB010000279">
    <property type="protein sequence ID" value="KAJ7717287.1"/>
    <property type="molecule type" value="Genomic_DNA"/>
</dbReference>
<keyword evidence="3" id="KW-1185">Reference proteome</keyword>
<protein>
    <recommendedName>
        <fullName evidence="1">Protein CPL1-like domain-containing protein</fullName>
    </recommendedName>
</protein>
<reference evidence="2" key="1">
    <citation type="submission" date="2023-03" db="EMBL/GenBank/DDBJ databases">
        <title>Massive genome expansion in bonnet fungi (Mycena s.s.) driven by repeated elements and novel gene families across ecological guilds.</title>
        <authorList>
            <consortium name="Lawrence Berkeley National Laboratory"/>
            <person name="Harder C.B."/>
            <person name="Miyauchi S."/>
            <person name="Viragh M."/>
            <person name="Kuo A."/>
            <person name="Thoen E."/>
            <person name="Andreopoulos B."/>
            <person name="Lu D."/>
            <person name="Skrede I."/>
            <person name="Drula E."/>
            <person name="Henrissat B."/>
            <person name="Morin E."/>
            <person name="Kohler A."/>
            <person name="Barry K."/>
            <person name="LaButti K."/>
            <person name="Morin E."/>
            <person name="Salamov A."/>
            <person name="Lipzen A."/>
            <person name="Mereny Z."/>
            <person name="Hegedus B."/>
            <person name="Baldrian P."/>
            <person name="Stursova M."/>
            <person name="Weitz H."/>
            <person name="Taylor A."/>
            <person name="Grigoriev I.V."/>
            <person name="Nagy L.G."/>
            <person name="Martin F."/>
            <person name="Kauserud H."/>
        </authorList>
    </citation>
    <scope>NUCLEOTIDE SEQUENCE</scope>
    <source>
        <strain evidence="2">CBHHK182m</strain>
    </source>
</reference>
<dbReference type="PANTHER" id="PTHR35192:SF2">
    <property type="entry name" value="APPLE DOMAIN-CONTAINING PROTEIN"/>
    <property type="match status" value="1"/>
</dbReference>
<proteinExistence type="predicted"/>